<keyword evidence="1" id="KW-0812">Transmembrane</keyword>
<organism evidence="2 3">
    <name type="scientific">Actinokineospora cianjurensis</name>
    <dbReference type="NCBI Taxonomy" id="585224"/>
    <lineage>
        <taxon>Bacteria</taxon>
        <taxon>Bacillati</taxon>
        <taxon>Actinomycetota</taxon>
        <taxon>Actinomycetes</taxon>
        <taxon>Pseudonocardiales</taxon>
        <taxon>Pseudonocardiaceae</taxon>
        <taxon>Actinokineospora</taxon>
    </lineage>
</organism>
<evidence type="ECO:0000256" key="1">
    <source>
        <dbReference type="SAM" id="Phobius"/>
    </source>
</evidence>
<gene>
    <name evidence="2" type="ORF">CLV68_3462</name>
</gene>
<name>A0A421B3M8_9PSEU</name>
<proteinExistence type="predicted"/>
<keyword evidence="1" id="KW-0472">Membrane</keyword>
<comment type="caution">
    <text evidence="2">The sequence shown here is derived from an EMBL/GenBank/DDBJ whole genome shotgun (WGS) entry which is preliminary data.</text>
</comment>
<protein>
    <submittedName>
        <fullName evidence="2">Uncharacterized protein</fullName>
    </submittedName>
</protein>
<keyword evidence="3" id="KW-1185">Reference proteome</keyword>
<accession>A0A421B3M8</accession>
<reference evidence="2 3" key="1">
    <citation type="submission" date="2018-10" db="EMBL/GenBank/DDBJ databases">
        <title>Genomic Encyclopedia of Archaeal and Bacterial Type Strains, Phase II (KMG-II): from individual species to whole genera.</title>
        <authorList>
            <person name="Goeker M."/>
        </authorList>
    </citation>
    <scope>NUCLEOTIDE SEQUENCE [LARGE SCALE GENOMIC DNA]</scope>
    <source>
        <strain evidence="2 3">DSM 45657</strain>
    </source>
</reference>
<dbReference type="Proteomes" id="UP000282454">
    <property type="component" value="Unassembled WGS sequence"/>
</dbReference>
<feature type="transmembrane region" description="Helical" evidence="1">
    <location>
        <begin position="12"/>
        <end position="34"/>
    </location>
</feature>
<dbReference type="RefSeq" id="WP_211346590.1">
    <property type="nucleotide sequence ID" value="NZ_RCDD01000002.1"/>
</dbReference>
<dbReference type="EMBL" id="RCDD01000002">
    <property type="protein sequence ID" value="RLK58981.1"/>
    <property type="molecule type" value="Genomic_DNA"/>
</dbReference>
<dbReference type="AlphaFoldDB" id="A0A421B3M8"/>
<evidence type="ECO:0000313" key="2">
    <source>
        <dbReference type="EMBL" id="RLK58981.1"/>
    </source>
</evidence>
<keyword evidence="1" id="KW-1133">Transmembrane helix</keyword>
<sequence length="82" mass="8441">MAAVQVNTAYFAVPVFVMLFGDAAPILLLQVCLLSTAVPATMEFGGAGSTARKLVRSPCSPWAATWAGPGCRSAGRPGWSSP</sequence>
<evidence type="ECO:0000313" key="3">
    <source>
        <dbReference type="Proteomes" id="UP000282454"/>
    </source>
</evidence>